<evidence type="ECO:0000256" key="1">
    <source>
        <dbReference type="SAM" id="MobiDB-lite"/>
    </source>
</evidence>
<keyword evidence="3" id="KW-1185">Reference proteome</keyword>
<organism evidence="2 3">
    <name type="scientific">Senna tora</name>
    <dbReference type="NCBI Taxonomy" id="362788"/>
    <lineage>
        <taxon>Eukaryota</taxon>
        <taxon>Viridiplantae</taxon>
        <taxon>Streptophyta</taxon>
        <taxon>Embryophyta</taxon>
        <taxon>Tracheophyta</taxon>
        <taxon>Spermatophyta</taxon>
        <taxon>Magnoliopsida</taxon>
        <taxon>eudicotyledons</taxon>
        <taxon>Gunneridae</taxon>
        <taxon>Pentapetalae</taxon>
        <taxon>rosids</taxon>
        <taxon>fabids</taxon>
        <taxon>Fabales</taxon>
        <taxon>Fabaceae</taxon>
        <taxon>Caesalpinioideae</taxon>
        <taxon>Cassia clade</taxon>
        <taxon>Senna</taxon>
    </lineage>
</organism>
<gene>
    <name evidence="2" type="ORF">G2W53_019220</name>
</gene>
<accession>A0A834TXB9</accession>
<evidence type="ECO:0000313" key="3">
    <source>
        <dbReference type="Proteomes" id="UP000634136"/>
    </source>
</evidence>
<dbReference type="Proteomes" id="UP000634136">
    <property type="component" value="Unassembled WGS sequence"/>
</dbReference>
<proteinExistence type="predicted"/>
<sequence length="21" mass="2521">MAVLPKRRREQAGSHNRNRPF</sequence>
<reference evidence="2" key="1">
    <citation type="submission" date="2020-09" db="EMBL/GenBank/DDBJ databases">
        <title>Genome-Enabled Discovery of Anthraquinone Biosynthesis in Senna tora.</title>
        <authorList>
            <person name="Kang S.-H."/>
            <person name="Pandey R.P."/>
            <person name="Lee C.-M."/>
            <person name="Sim J.-S."/>
            <person name="Jeong J.-T."/>
            <person name="Choi B.-S."/>
            <person name="Jung M."/>
            <person name="Ginzburg D."/>
            <person name="Zhao K."/>
            <person name="Won S.Y."/>
            <person name="Oh T.-J."/>
            <person name="Yu Y."/>
            <person name="Kim N.-H."/>
            <person name="Lee O.R."/>
            <person name="Lee T.-H."/>
            <person name="Bashyal P."/>
            <person name="Kim T.-S."/>
            <person name="Lee W.-H."/>
            <person name="Kawkins C."/>
            <person name="Kim C.-K."/>
            <person name="Kim J.S."/>
            <person name="Ahn B.O."/>
            <person name="Rhee S.Y."/>
            <person name="Sohng J.K."/>
        </authorList>
    </citation>
    <scope>NUCLEOTIDE SEQUENCE</scope>
    <source>
        <tissue evidence="2">Leaf</tissue>
    </source>
</reference>
<dbReference type="AlphaFoldDB" id="A0A834TXB9"/>
<evidence type="ECO:0000313" key="2">
    <source>
        <dbReference type="EMBL" id="KAF7828056.1"/>
    </source>
</evidence>
<comment type="caution">
    <text evidence="2">The sequence shown here is derived from an EMBL/GenBank/DDBJ whole genome shotgun (WGS) entry which is preliminary data.</text>
</comment>
<protein>
    <submittedName>
        <fullName evidence="2">Uncharacterized protein</fullName>
    </submittedName>
</protein>
<feature type="region of interest" description="Disordered" evidence="1">
    <location>
        <begin position="1"/>
        <end position="21"/>
    </location>
</feature>
<dbReference type="EMBL" id="JAAIUW010000006">
    <property type="protein sequence ID" value="KAF7828056.1"/>
    <property type="molecule type" value="Genomic_DNA"/>
</dbReference>
<name>A0A834TXB9_9FABA</name>